<feature type="compositionally biased region" description="Basic and acidic residues" evidence="5">
    <location>
        <begin position="123"/>
        <end position="141"/>
    </location>
</feature>
<dbReference type="Gramene" id="OB05G22310.1">
    <property type="protein sequence ID" value="OB05G22310.1"/>
    <property type="gene ID" value="OB05G22310"/>
</dbReference>
<proteinExistence type="inferred from homology"/>
<evidence type="ECO:0000256" key="1">
    <source>
        <dbReference type="ARBA" id="ARBA00008773"/>
    </source>
</evidence>
<dbReference type="EnsemblPlants" id="OB05G22310.1">
    <property type="protein sequence ID" value="OB05G22310.1"/>
    <property type="gene ID" value="OB05G22310"/>
</dbReference>
<evidence type="ECO:0000313" key="7">
    <source>
        <dbReference type="EnsemblPlants" id="OB05G22310.1"/>
    </source>
</evidence>
<evidence type="ECO:0000256" key="3">
    <source>
        <dbReference type="ARBA" id="ARBA00023295"/>
    </source>
</evidence>
<evidence type="ECO:0000256" key="2">
    <source>
        <dbReference type="ARBA" id="ARBA00022801"/>
    </source>
</evidence>
<feature type="region of interest" description="Disordered" evidence="5">
    <location>
        <begin position="275"/>
        <end position="298"/>
    </location>
</feature>
<keyword evidence="2" id="KW-0378">Hydrolase</keyword>
<accession>J3M6K7</accession>
<feature type="region of interest" description="Disordered" evidence="5">
    <location>
        <begin position="120"/>
        <end position="159"/>
    </location>
</feature>
<name>J3M6K7_ORYBR</name>
<dbReference type="AlphaFoldDB" id="J3M6K7"/>
<dbReference type="GO" id="GO:0004553">
    <property type="term" value="F:hydrolase activity, hydrolyzing O-glycosyl compounds"/>
    <property type="evidence" value="ECO:0007669"/>
    <property type="project" value="InterPro"/>
</dbReference>
<dbReference type="Proteomes" id="UP000006038">
    <property type="component" value="Chromosome 5"/>
</dbReference>
<dbReference type="InterPro" id="IPR017853">
    <property type="entry name" value="GH"/>
</dbReference>
<organism evidence="7">
    <name type="scientific">Oryza brachyantha</name>
    <name type="common">malo sina</name>
    <dbReference type="NCBI Taxonomy" id="4533"/>
    <lineage>
        <taxon>Eukaryota</taxon>
        <taxon>Viridiplantae</taxon>
        <taxon>Streptophyta</taxon>
        <taxon>Embryophyta</taxon>
        <taxon>Tracheophyta</taxon>
        <taxon>Spermatophyta</taxon>
        <taxon>Magnoliopsida</taxon>
        <taxon>Liliopsida</taxon>
        <taxon>Poales</taxon>
        <taxon>Poaceae</taxon>
        <taxon>BOP clade</taxon>
        <taxon>Oryzoideae</taxon>
        <taxon>Oryzeae</taxon>
        <taxon>Oryzinae</taxon>
        <taxon>Oryza</taxon>
    </lineage>
</organism>
<dbReference type="PANTHER" id="PTHR32227">
    <property type="entry name" value="GLUCAN ENDO-1,3-BETA-GLUCOSIDASE BG1-RELATED-RELATED"/>
    <property type="match status" value="1"/>
</dbReference>
<keyword evidence="6" id="KW-0732">Signal</keyword>
<evidence type="ECO:0000256" key="6">
    <source>
        <dbReference type="SAM" id="SignalP"/>
    </source>
</evidence>
<dbReference type="SUPFAM" id="SSF51445">
    <property type="entry name" value="(Trans)glycosidases"/>
    <property type="match status" value="1"/>
</dbReference>
<dbReference type="InterPro" id="IPR000490">
    <property type="entry name" value="Glyco_hydro_17"/>
</dbReference>
<dbReference type="InterPro" id="IPR044965">
    <property type="entry name" value="Glyco_hydro_17_plant"/>
</dbReference>
<keyword evidence="8" id="KW-1185">Reference proteome</keyword>
<dbReference type="GO" id="GO:0005975">
    <property type="term" value="P:carbohydrate metabolic process"/>
    <property type="evidence" value="ECO:0007669"/>
    <property type="project" value="InterPro"/>
</dbReference>
<feature type="compositionally biased region" description="Basic residues" evidence="5">
    <location>
        <begin position="289"/>
        <end position="298"/>
    </location>
</feature>
<evidence type="ECO:0000313" key="8">
    <source>
        <dbReference type="Proteomes" id="UP000006038"/>
    </source>
</evidence>
<dbReference type="eggNOG" id="ENOG502QQ3M">
    <property type="taxonomic scope" value="Eukaryota"/>
</dbReference>
<feature type="signal peptide" evidence="6">
    <location>
        <begin position="1"/>
        <end position="29"/>
    </location>
</feature>
<feature type="chain" id="PRO_5003774687" description="Glucan endo-1,3-beta-D-glucosidase" evidence="6">
    <location>
        <begin position="30"/>
        <end position="344"/>
    </location>
</feature>
<evidence type="ECO:0000256" key="5">
    <source>
        <dbReference type="SAM" id="MobiDB-lite"/>
    </source>
</evidence>
<dbReference type="STRING" id="4533.J3M6K7"/>
<sequence>MARQGVASMFFALALLLGAFVSIPQKAEAIGVCYGMSANNLPPASSVVGMYRSNGITSMRLYAPDQAALQSVGGTGISVVVGAPNDVLSNLAASPAAAASWVRNNIQAYPSVSFRYVAVGNDRGGRGRDVEPGPGDGERPRRAGLRGAGPHQGDHVGVPGAARRVQPALRRRVHRRVPGVHGPRPQLPRPHRRAAARQHLPLLLLHLQPGQRRRQLRPLHRPRHRRPGRRLRLPEPVRHHRRRLLHRHGQARRLRRHPRRLRDWLALRRRHVRLPRQRPHLQPEPHQPRLPRHAAPPRRHRDLRLLHVQREPEGRRRRAELGPLLPQHAARLPHQLLIPYTVRS</sequence>
<reference evidence="7" key="2">
    <citation type="submission" date="2013-04" db="UniProtKB">
        <authorList>
            <consortium name="EnsemblPlants"/>
        </authorList>
    </citation>
    <scope>IDENTIFICATION</scope>
</reference>
<protein>
    <recommendedName>
        <fullName evidence="9">Glucan endo-1,3-beta-D-glucosidase</fullName>
    </recommendedName>
</protein>
<dbReference type="Pfam" id="PF00332">
    <property type="entry name" value="Glyco_hydro_17"/>
    <property type="match status" value="1"/>
</dbReference>
<reference evidence="7" key="1">
    <citation type="journal article" date="2013" name="Nat. Commun.">
        <title>Whole-genome sequencing of Oryza brachyantha reveals mechanisms underlying Oryza genome evolution.</title>
        <authorList>
            <person name="Chen J."/>
            <person name="Huang Q."/>
            <person name="Gao D."/>
            <person name="Wang J."/>
            <person name="Lang Y."/>
            <person name="Liu T."/>
            <person name="Li B."/>
            <person name="Bai Z."/>
            <person name="Luis Goicoechea J."/>
            <person name="Liang C."/>
            <person name="Chen C."/>
            <person name="Zhang W."/>
            <person name="Sun S."/>
            <person name="Liao Y."/>
            <person name="Zhang X."/>
            <person name="Yang L."/>
            <person name="Song C."/>
            <person name="Wang M."/>
            <person name="Shi J."/>
            <person name="Liu G."/>
            <person name="Liu J."/>
            <person name="Zhou H."/>
            <person name="Zhou W."/>
            <person name="Yu Q."/>
            <person name="An N."/>
            <person name="Chen Y."/>
            <person name="Cai Q."/>
            <person name="Wang B."/>
            <person name="Liu B."/>
            <person name="Min J."/>
            <person name="Huang Y."/>
            <person name="Wu H."/>
            <person name="Li Z."/>
            <person name="Zhang Y."/>
            <person name="Yin Y."/>
            <person name="Song W."/>
            <person name="Jiang J."/>
            <person name="Jackson S.A."/>
            <person name="Wing R.A."/>
            <person name="Wang J."/>
            <person name="Chen M."/>
        </authorList>
    </citation>
    <scope>NUCLEOTIDE SEQUENCE [LARGE SCALE GENOMIC DNA]</scope>
    <source>
        <strain evidence="7">cv. IRGC 101232</strain>
    </source>
</reference>
<keyword evidence="3" id="KW-0326">Glycosidase</keyword>
<comment type="similarity">
    <text evidence="1 4">Belongs to the glycosyl hydrolase 17 family.</text>
</comment>
<evidence type="ECO:0000256" key="4">
    <source>
        <dbReference type="RuleBase" id="RU004335"/>
    </source>
</evidence>
<dbReference type="HOGENOM" id="CLU_807454_0_0_1"/>
<dbReference type="Gene3D" id="3.20.20.80">
    <property type="entry name" value="Glycosidases"/>
    <property type="match status" value="1"/>
</dbReference>
<evidence type="ECO:0008006" key="9">
    <source>
        <dbReference type="Google" id="ProtNLM"/>
    </source>
</evidence>